<feature type="domain" description="Ig-like" evidence="15">
    <location>
        <begin position="548"/>
        <end position="637"/>
    </location>
</feature>
<dbReference type="FunFam" id="2.60.40.10:FF:000028">
    <property type="entry name" value="Neuronal cell adhesion molecule"/>
    <property type="match status" value="1"/>
</dbReference>
<dbReference type="PANTHER" id="PTHR44170:SF6">
    <property type="entry name" value="CONTACTIN"/>
    <property type="match status" value="1"/>
</dbReference>
<dbReference type="FunFam" id="2.60.40.10:FF:000005">
    <property type="entry name" value="Neuronal cell adhesion molecule"/>
    <property type="match status" value="1"/>
</dbReference>
<keyword evidence="5" id="KW-0732">Signal</keyword>
<evidence type="ECO:0000256" key="10">
    <source>
        <dbReference type="ARBA" id="ARBA00023157"/>
    </source>
</evidence>
<feature type="domain" description="Ig-like" evidence="15">
    <location>
        <begin position="57"/>
        <end position="149"/>
    </location>
</feature>
<dbReference type="PROSITE" id="PS50835">
    <property type="entry name" value="IG_LIKE"/>
    <property type="match status" value="6"/>
</dbReference>
<dbReference type="InterPro" id="IPR003961">
    <property type="entry name" value="FN3_dom"/>
</dbReference>
<evidence type="ECO:0000313" key="18">
    <source>
        <dbReference type="Proteomes" id="UP000827092"/>
    </source>
</evidence>
<feature type="region of interest" description="Disordered" evidence="13">
    <location>
        <begin position="722"/>
        <end position="747"/>
    </location>
</feature>
<evidence type="ECO:0000256" key="8">
    <source>
        <dbReference type="ARBA" id="ARBA00022989"/>
    </source>
</evidence>
<evidence type="ECO:0008006" key="19">
    <source>
        <dbReference type="Google" id="ProtNLM"/>
    </source>
</evidence>
<dbReference type="InterPro" id="IPR013783">
    <property type="entry name" value="Ig-like_fold"/>
</dbReference>
<dbReference type="FunFam" id="2.60.40.10:FF:000035">
    <property type="entry name" value="Contactin 1"/>
    <property type="match status" value="1"/>
</dbReference>
<feature type="compositionally biased region" description="Polar residues" evidence="13">
    <location>
        <begin position="1273"/>
        <end position="1282"/>
    </location>
</feature>
<proteinExistence type="predicted"/>
<dbReference type="InterPro" id="IPR013098">
    <property type="entry name" value="Ig_I-set"/>
</dbReference>
<evidence type="ECO:0000256" key="2">
    <source>
        <dbReference type="ARBA" id="ARBA00004479"/>
    </source>
</evidence>
<feature type="domain" description="Ig-like" evidence="15">
    <location>
        <begin position="363"/>
        <end position="452"/>
    </location>
</feature>
<dbReference type="Pfam" id="PF07679">
    <property type="entry name" value="I-set"/>
    <property type="match status" value="2"/>
</dbReference>
<sequence length="1282" mass="142661">MLSPTTNGTFTCVGPCKPKENKIPISIDKSEMLFLAVACSVLLSTCCHGATTIPFPPTMVRQPPHEQLFQVSLTQDEQDKPFILECEAKGNPQPEYRWIKDGETLDIQSEGGRVVQQPNKGTLEVNSPLDTDEGTYQCFAENIHGTSVSNAVHLRKSELNSFQDEETKEEFVIEGEPLSVKCKPPTGYPKPTIFWIIQSNTGALHSINDSRIVVDPEGGLHFTNVTMYDALDDAQYACSATSMFRNEYKLGNKILLRVEAAGIPGQNEVPPNKLYASPPNIVALRDQNLELHCIFGGTPVPKIVWTKRGGNLQTGRVIYSNYGKTLKIRRADFQDEGTYECTASNGVGTPKSQSMAVTVQAAPYWINAPNNTNGAEDETVNFECVAGGVPAPEVEWFMNGEPIKDVKPNPRRRLDRNANLLSIESLKKSDTAVFQCNASNIHGYVYRDFYLNVLALPPTITERPEPLTSSVVSSMVILRCRVFGAPNPKIKWLRDGVEIKGDRFQIQENGDLEVTDVRSQDEGEYSCYASNKFGDIQASGRLEVKKKTKINVPPENFEVAAGKSATFRCDADADPSLQLNIVWLFNGQLINSDLDTRMVQASDNSLTITKTVEGDSGIYTCVARTDLDQDEAGATLTVQDTPNPPIILGVKCDGLTALVQWQPNGDRRAAILSYTIQFNTSFTPDKWEDAFVSIREHSFQVSMTPWANYTFRVIARNKIGPSEPSGHSGVCETPEDVPYKNPDNVQGKGTEKDNLVISWTAMPMIEQNAPGFFYKVFFKREDDPRAQWTITEIPVWEQNSFIIPGQPTFKPYRIKVEAHNARGQAHTTPTEVIGYSGEDVPEEAPKNFNRMYVKDARSAMFSWDPVSPESVRGHFRGYKIQTWTLDEGEERLREQVVKANVTQSLVTIFRPYSRNLVRVLAFNDMYMGPPSDVIEFTTPEGTPGPVAYFDAIPLGSSALYLIWKRPTEPNGVLTGYNIYYREVTGTNLGEIRARKPQITDPRETRAKLAGLEPRTKYRIDIYATTSKGEGEKMYIEVQTSDQAERPPDEPYFVWSHLPDIDGKAGVRVTWVPAVEGHPGSHFFVQYRKKDESLWESTPPEENQDSILVTGLELGSLYEMKVVAVDGRFHTPSKVEEFETGGMAAVQAPESGENFATAAWFIGMMCAIALLLLLLIIICLVKRNRGGKYSVHEKEAAQGRDLEYPEEGFNEYTKAAEPQDPPRGSRTSLNSSVKGPESETDSMVEYGEGESSKFGEDGSFIGQYGNKRRKEDTTSPSALATFV</sequence>
<dbReference type="GO" id="GO:0007399">
    <property type="term" value="P:nervous system development"/>
    <property type="evidence" value="ECO:0007669"/>
    <property type="project" value="UniProtKB-ARBA"/>
</dbReference>
<dbReference type="Pfam" id="PF00041">
    <property type="entry name" value="fn3"/>
    <property type="match status" value="4"/>
</dbReference>
<dbReference type="FunFam" id="2.60.40.10:FF:001687">
    <property type="entry name" value="Neuroglian, isoform E"/>
    <property type="match status" value="1"/>
</dbReference>
<protein>
    <recommendedName>
        <fullName evidence="19">Neuronal cell adhesion molecule</fullName>
    </recommendedName>
</protein>
<dbReference type="InterPro" id="IPR026966">
    <property type="entry name" value="Neurofascin/L1/NrCAM_C"/>
</dbReference>
<feature type="domain" description="Fibronectin type-III" evidence="16">
    <location>
        <begin position="942"/>
        <end position="1043"/>
    </location>
</feature>
<evidence type="ECO:0000256" key="1">
    <source>
        <dbReference type="ARBA" id="ARBA00004236"/>
    </source>
</evidence>
<dbReference type="CDD" id="cd00063">
    <property type="entry name" value="FN3"/>
    <property type="match status" value="5"/>
</dbReference>
<dbReference type="EMBL" id="JAFNEN010000094">
    <property type="protein sequence ID" value="KAG8195062.1"/>
    <property type="molecule type" value="Genomic_DNA"/>
</dbReference>
<evidence type="ECO:0000259" key="16">
    <source>
        <dbReference type="PROSITE" id="PS50853"/>
    </source>
</evidence>
<evidence type="ECO:0000256" key="5">
    <source>
        <dbReference type="ARBA" id="ARBA00022729"/>
    </source>
</evidence>
<feature type="domain" description="Fibronectin type-III" evidence="16">
    <location>
        <begin position="1046"/>
        <end position="1142"/>
    </location>
</feature>
<feature type="domain" description="Ig-like" evidence="15">
    <location>
        <begin position="458"/>
        <end position="543"/>
    </location>
</feature>
<dbReference type="Pfam" id="PF13882">
    <property type="entry name" value="Bravo_FIGEY"/>
    <property type="match status" value="1"/>
</dbReference>
<feature type="domain" description="Ig-like" evidence="15">
    <location>
        <begin position="157"/>
        <end position="251"/>
    </location>
</feature>
<evidence type="ECO:0000256" key="12">
    <source>
        <dbReference type="ARBA" id="ARBA00023319"/>
    </source>
</evidence>
<keyword evidence="9 14" id="KW-0472">Membrane</keyword>
<dbReference type="FunFam" id="2.60.40.10:FF:001718">
    <property type="entry name" value="Neuroglian, isoform D"/>
    <property type="match status" value="1"/>
</dbReference>
<reference evidence="17 18" key="1">
    <citation type="journal article" date="2022" name="Nat. Ecol. Evol.">
        <title>A masculinizing supergene underlies an exaggerated male reproductive morph in a spider.</title>
        <authorList>
            <person name="Hendrickx F."/>
            <person name="De Corte Z."/>
            <person name="Sonet G."/>
            <person name="Van Belleghem S.M."/>
            <person name="Kostlbacher S."/>
            <person name="Vangestel C."/>
        </authorList>
    </citation>
    <scope>NUCLEOTIDE SEQUENCE [LARGE SCALE GENOMIC DNA]</scope>
    <source>
        <strain evidence="17">W744_W776</strain>
    </source>
</reference>
<dbReference type="InterPro" id="IPR036116">
    <property type="entry name" value="FN3_sf"/>
</dbReference>
<evidence type="ECO:0000256" key="11">
    <source>
        <dbReference type="ARBA" id="ARBA00023180"/>
    </source>
</evidence>
<keyword evidence="6" id="KW-0677">Repeat</keyword>
<name>A0AAV6VGF4_9ARAC</name>
<dbReference type="FunFam" id="2.60.40.10:FF:001928">
    <property type="entry name" value="neuroglian isoform X2"/>
    <property type="match status" value="1"/>
</dbReference>
<feature type="domain" description="Fibronectin type-III" evidence="16">
    <location>
        <begin position="641"/>
        <end position="736"/>
    </location>
</feature>
<feature type="domain" description="Fibronectin type-III" evidence="16">
    <location>
        <begin position="741"/>
        <end position="843"/>
    </location>
</feature>
<dbReference type="InterPro" id="IPR007110">
    <property type="entry name" value="Ig-like_dom"/>
</dbReference>
<evidence type="ECO:0000256" key="4">
    <source>
        <dbReference type="ARBA" id="ARBA00022692"/>
    </source>
</evidence>
<evidence type="ECO:0000259" key="15">
    <source>
        <dbReference type="PROSITE" id="PS50835"/>
    </source>
</evidence>
<dbReference type="PANTHER" id="PTHR44170">
    <property type="entry name" value="PROTEIN SIDEKICK"/>
    <property type="match status" value="1"/>
</dbReference>
<evidence type="ECO:0000256" key="9">
    <source>
        <dbReference type="ARBA" id="ARBA00023136"/>
    </source>
</evidence>
<evidence type="ECO:0000256" key="6">
    <source>
        <dbReference type="ARBA" id="ARBA00022737"/>
    </source>
</evidence>
<dbReference type="GO" id="GO:0030154">
    <property type="term" value="P:cell differentiation"/>
    <property type="evidence" value="ECO:0007669"/>
    <property type="project" value="UniProtKB-ARBA"/>
</dbReference>
<dbReference type="SMART" id="SM00409">
    <property type="entry name" value="IG"/>
    <property type="match status" value="6"/>
</dbReference>
<comment type="subcellular location">
    <subcellularLocation>
        <location evidence="1">Cell membrane</location>
    </subcellularLocation>
    <subcellularLocation>
        <location evidence="2">Membrane</location>
        <topology evidence="2">Single-pass type I membrane protein</topology>
    </subcellularLocation>
</comment>
<comment type="caution">
    <text evidence="17">The sequence shown here is derived from an EMBL/GenBank/DDBJ whole genome shotgun (WGS) entry which is preliminary data.</text>
</comment>
<evidence type="ECO:0000256" key="14">
    <source>
        <dbReference type="SAM" id="Phobius"/>
    </source>
</evidence>
<dbReference type="GO" id="GO:0005886">
    <property type="term" value="C:plasma membrane"/>
    <property type="evidence" value="ECO:0007669"/>
    <property type="project" value="UniProtKB-SubCell"/>
</dbReference>
<feature type="transmembrane region" description="Helical" evidence="14">
    <location>
        <begin position="1157"/>
        <end position="1180"/>
    </location>
</feature>
<dbReference type="SMART" id="SM00060">
    <property type="entry name" value="FN3"/>
    <property type="match status" value="5"/>
</dbReference>
<feature type="domain" description="Fibronectin type-III" evidence="16">
    <location>
        <begin position="844"/>
        <end position="941"/>
    </location>
</feature>
<dbReference type="InterPro" id="IPR003599">
    <property type="entry name" value="Ig_sub"/>
</dbReference>
<dbReference type="Proteomes" id="UP000827092">
    <property type="component" value="Unassembled WGS sequence"/>
</dbReference>
<feature type="domain" description="Ig-like" evidence="15">
    <location>
        <begin position="271"/>
        <end position="358"/>
    </location>
</feature>
<dbReference type="GO" id="GO:0009653">
    <property type="term" value="P:anatomical structure morphogenesis"/>
    <property type="evidence" value="ECO:0007669"/>
    <property type="project" value="UniProtKB-ARBA"/>
</dbReference>
<dbReference type="Gene3D" id="2.60.40.10">
    <property type="entry name" value="Immunoglobulins"/>
    <property type="match status" value="11"/>
</dbReference>
<keyword evidence="7" id="KW-0130">Cell adhesion</keyword>
<keyword evidence="12" id="KW-0393">Immunoglobulin domain</keyword>
<dbReference type="SUPFAM" id="SSF48726">
    <property type="entry name" value="Immunoglobulin"/>
    <property type="match status" value="6"/>
</dbReference>
<dbReference type="SUPFAM" id="SSF49265">
    <property type="entry name" value="Fibronectin type III"/>
    <property type="match status" value="3"/>
</dbReference>
<organism evidence="17 18">
    <name type="scientific">Oedothorax gibbosus</name>
    <dbReference type="NCBI Taxonomy" id="931172"/>
    <lineage>
        <taxon>Eukaryota</taxon>
        <taxon>Metazoa</taxon>
        <taxon>Ecdysozoa</taxon>
        <taxon>Arthropoda</taxon>
        <taxon>Chelicerata</taxon>
        <taxon>Arachnida</taxon>
        <taxon>Araneae</taxon>
        <taxon>Araneomorphae</taxon>
        <taxon>Entelegynae</taxon>
        <taxon>Araneoidea</taxon>
        <taxon>Linyphiidae</taxon>
        <taxon>Erigoninae</taxon>
        <taxon>Oedothorax</taxon>
    </lineage>
</organism>
<dbReference type="InterPro" id="IPR003598">
    <property type="entry name" value="Ig_sub2"/>
</dbReference>
<evidence type="ECO:0000256" key="7">
    <source>
        <dbReference type="ARBA" id="ARBA00022889"/>
    </source>
</evidence>
<evidence type="ECO:0000256" key="3">
    <source>
        <dbReference type="ARBA" id="ARBA00022475"/>
    </source>
</evidence>
<keyword evidence="10" id="KW-1015">Disulfide bond</keyword>
<dbReference type="InterPro" id="IPR036179">
    <property type="entry name" value="Ig-like_dom_sf"/>
</dbReference>
<evidence type="ECO:0000256" key="13">
    <source>
        <dbReference type="SAM" id="MobiDB-lite"/>
    </source>
</evidence>
<keyword evidence="18" id="KW-1185">Reference proteome</keyword>
<keyword evidence="3" id="KW-1003">Cell membrane</keyword>
<dbReference type="SMART" id="SM00408">
    <property type="entry name" value="IGc2"/>
    <property type="match status" value="6"/>
</dbReference>
<dbReference type="FunFam" id="2.60.40.10:FF:000008">
    <property type="entry name" value="roundabout homolog 2 isoform X2"/>
    <property type="match status" value="1"/>
</dbReference>
<accession>A0AAV6VGF4</accession>
<keyword evidence="8 14" id="KW-1133">Transmembrane helix</keyword>
<gene>
    <name evidence="17" type="ORF">JTE90_029641</name>
</gene>
<feature type="region of interest" description="Disordered" evidence="13">
    <location>
        <begin position="1213"/>
        <end position="1282"/>
    </location>
</feature>
<dbReference type="PROSITE" id="PS50853">
    <property type="entry name" value="FN3"/>
    <property type="match status" value="5"/>
</dbReference>
<keyword evidence="4 14" id="KW-0812">Transmembrane</keyword>
<dbReference type="Pfam" id="PF13927">
    <property type="entry name" value="Ig_3"/>
    <property type="match status" value="3"/>
</dbReference>
<keyword evidence="11" id="KW-0325">Glycoprotein</keyword>
<dbReference type="GO" id="GO:0098609">
    <property type="term" value="P:cell-cell adhesion"/>
    <property type="evidence" value="ECO:0007669"/>
    <property type="project" value="UniProtKB-ARBA"/>
</dbReference>
<evidence type="ECO:0000313" key="17">
    <source>
        <dbReference type="EMBL" id="KAG8195062.1"/>
    </source>
</evidence>